<keyword evidence="1" id="KW-0677">Repeat</keyword>
<dbReference type="Proteomes" id="UP000694844">
    <property type="component" value="Chromosome 4"/>
</dbReference>
<organism evidence="3 4">
    <name type="scientific">Crassostrea virginica</name>
    <name type="common">Eastern oyster</name>
    <dbReference type="NCBI Taxonomy" id="6565"/>
    <lineage>
        <taxon>Eukaryota</taxon>
        <taxon>Metazoa</taxon>
        <taxon>Spiralia</taxon>
        <taxon>Lophotrochozoa</taxon>
        <taxon>Mollusca</taxon>
        <taxon>Bivalvia</taxon>
        <taxon>Autobranchia</taxon>
        <taxon>Pteriomorphia</taxon>
        <taxon>Ostreida</taxon>
        <taxon>Ostreoidea</taxon>
        <taxon>Ostreidae</taxon>
        <taxon>Crassostrea</taxon>
    </lineage>
</organism>
<dbReference type="KEGG" id="cvn:111130668"/>
<feature type="compositionally biased region" description="Basic and acidic residues" evidence="2">
    <location>
        <begin position="307"/>
        <end position="327"/>
    </location>
</feature>
<dbReference type="InterPro" id="IPR032675">
    <property type="entry name" value="LRR_dom_sf"/>
</dbReference>
<evidence type="ECO:0000313" key="3">
    <source>
        <dbReference type="Proteomes" id="UP000694844"/>
    </source>
</evidence>
<dbReference type="PANTHER" id="PTHR24111:SF3">
    <property type="entry name" value="LEUCINE-RICH REPEAT-CONTAINING PROTEIN 73"/>
    <property type="match status" value="1"/>
</dbReference>
<dbReference type="AlphaFoldDB" id="A0A8B8E001"/>
<dbReference type="Pfam" id="PF13516">
    <property type="entry name" value="LRR_6"/>
    <property type="match status" value="2"/>
</dbReference>
<dbReference type="OrthoDB" id="120976at2759"/>
<name>A0A8B8E001_CRAVI</name>
<feature type="compositionally biased region" description="Low complexity" evidence="2">
    <location>
        <begin position="273"/>
        <end position="285"/>
    </location>
</feature>
<dbReference type="SMART" id="SM00368">
    <property type="entry name" value="LRR_RI"/>
    <property type="match status" value="4"/>
</dbReference>
<sequence>MNGTIALSHVIISNESVKEICDAANGGKLISLSIRDCEVEEGSFSAILKAVGACKSILQLSLCVGMVTSNKQLSTLCRGLQKNKSLLALFIHGNPLKDSGMQRISKELSQHPRIVSLDVSDCELTDKSMEFISPLLLSSGSKIGLKDLSLSANPGITQKSWAKFGISVAASGNLRELYLDYNSLGDYAASCIVVGLSKSPNLRVLDLEGTNITDPTAELIQHLLEECPTQLHKVVLRENKIKSNIIENISSHLEENDDISDTFSIESMKIRTKSSNKMSTSKSFTQNNSTVKSSDKNDESSSDDEEKTEKTDREKEEESDMKDTVKTDEDYRVLEMALEEGLSTGKISALSGTMEEEEEEMEEEELTEVPLTSTTPIIKFPEKKPQTFSVEEFGDDGDELKEIPIFHHGTV</sequence>
<proteinExistence type="predicted"/>
<dbReference type="Gene3D" id="3.80.10.10">
    <property type="entry name" value="Ribonuclease Inhibitor"/>
    <property type="match status" value="1"/>
</dbReference>
<dbReference type="RefSeq" id="XP_022333555.1">
    <property type="nucleotide sequence ID" value="XM_022477847.1"/>
</dbReference>
<dbReference type="PANTHER" id="PTHR24111">
    <property type="entry name" value="LEUCINE-RICH REPEAT-CONTAINING PROTEIN 34"/>
    <property type="match status" value="1"/>
</dbReference>
<dbReference type="InterPro" id="IPR052201">
    <property type="entry name" value="LRR-containing_regulator"/>
</dbReference>
<dbReference type="InterPro" id="IPR001611">
    <property type="entry name" value="Leu-rich_rpt"/>
</dbReference>
<dbReference type="SUPFAM" id="SSF52047">
    <property type="entry name" value="RNI-like"/>
    <property type="match status" value="1"/>
</dbReference>
<gene>
    <name evidence="4" type="primary">LOC111130668</name>
</gene>
<feature type="compositionally biased region" description="Acidic residues" evidence="2">
    <location>
        <begin position="354"/>
        <end position="367"/>
    </location>
</feature>
<accession>A0A8B8E001</accession>
<feature type="region of interest" description="Disordered" evidence="2">
    <location>
        <begin position="271"/>
        <end position="327"/>
    </location>
</feature>
<protein>
    <submittedName>
        <fullName evidence="4">Leucine-rich repeat-containing protein 73-like</fullName>
    </submittedName>
</protein>
<evidence type="ECO:0000256" key="1">
    <source>
        <dbReference type="ARBA" id="ARBA00022737"/>
    </source>
</evidence>
<dbReference type="GeneID" id="111130668"/>
<feature type="region of interest" description="Disordered" evidence="2">
    <location>
        <begin position="352"/>
        <end position="374"/>
    </location>
</feature>
<keyword evidence="3" id="KW-1185">Reference proteome</keyword>
<reference evidence="4" key="1">
    <citation type="submission" date="2025-08" db="UniProtKB">
        <authorList>
            <consortium name="RefSeq"/>
        </authorList>
    </citation>
    <scope>IDENTIFICATION</scope>
    <source>
        <tissue evidence="4">Whole sample</tissue>
    </source>
</reference>
<evidence type="ECO:0000256" key="2">
    <source>
        <dbReference type="SAM" id="MobiDB-lite"/>
    </source>
</evidence>
<evidence type="ECO:0000313" key="4">
    <source>
        <dbReference type="RefSeq" id="XP_022333555.1"/>
    </source>
</evidence>